<dbReference type="PRINTS" id="PR02001">
    <property type="entry name" value="GCR1CAMPR"/>
</dbReference>
<reference evidence="7 8" key="1">
    <citation type="submission" date="2010-05" db="EMBL/GenBank/DDBJ databases">
        <title>The Genome Sequence of Thecamonas trahens ATCC 50062.</title>
        <authorList>
            <consortium name="The Broad Institute Genome Sequencing Platform"/>
            <person name="Russ C."/>
            <person name="Cuomo C."/>
            <person name="Shea T."/>
            <person name="Young S.K."/>
            <person name="Zeng Q."/>
            <person name="Koehrsen M."/>
            <person name="Haas B."/>
            <person name="Borodovsky M."/>
            <person name="Guigo R."/>
            <person name="Alvarado L."/>
            <person name="Berlin A."/>
            <person name="Bochicchio J."/>
            <person name="Borenstein D."/>
            <person name="Chapman S."/>
            <person name="Chen Z."/>
            <person name="Freedman E."/>
            <person name="Gellesch M."/>
            <person name="Goldberg J."/>
            <person name="Griggs A."/>
            <person name="Gujja S."/>
            <person name="Heilman E."/>
            <person name="Heiman D."/>
            <person name="Hepburn T."/>
            <person name="Howarth C."/>
            <person name="Jen D."/>
            <person name="Larson L."/>
            <person name="Mehta T."/>
            <person name="Park D."/>
            <person name="Pearson M."/>
            <person name="Roberts A."/>
            <person name="Saif S."/>
            <person name="Shenoy N."/>
            <person name="Sisk P."/>
            <person name="Stolte C."/>
            <person name="Sykes S."/>
            <person name="Thomson T."/>
            <person name="Walk T."/>
            <person name="White J."/>
            <person name="Yandava C."/>
            <person name="Burger G."/>
            <person name="Gray M.W."/>
            <person name="Holland P.W.H."/>
            <person name="King N."/>
            <person name="Lang F.B.F."/>
            <person name="Roger A.J."/>
            <person name="Ruiz-Trillo I."/>
            <person name="Lander E."/>
            <person name="Nusbaum C."/>
        </authorList>
    </citation>
    <scope>NUCLEOTIDE SEQUENCE [LARGE SCALE GENOMIC DNA]</scope>
    <source>
        <strain evidence="7 8">ATCC 50062</strain>
    </source>
</reference>
<feature type="domain" description="G-protein coupled receptors family 2 profile 2" evidence="6">
    <location>
        <begin position="25"/>
        <end position="271"/>
    </location>
</feature>
<evidence type="ECO:0000256" key="3">
    <source>
        <dbReference type="ARBA" id="ARBA00022989"/>
    </source>
</evidence>
<dbReference type="PRINTS" id="PR00247">
    <property type="entry name" value="GPCRCAMP"/>
</dbReference>
<evidence type="ECO:0000256" key="5">
    <source>
        <dbReference type="SAM" id="Phobius"/>
    </source>
</evidence>
<evidence type="ECO:0000256" key="4">
    <source>
        <dbReference type="ARBA" id="ARBA00023136"/>
    </source>
</evidence>
<dbReference type="RefSeq" id="XP_013759251.1">
    <property type="nucleotide sequence ID" value="XM_013903797.1"/>
</dbReference>
<dbReference type="GeneID" id="25563566"/>
<dbReference type="AlphaFoldDB" id="A0A0L0D904"/>
<feature type="transmembrane region" description="Helical" evidence="5">
    <location>
        <begin position="60"/>
        <end position="83"/>
    </location>
</feature>
<evidence type="ECO:0000313" key="7">
    <source>
        <dbReference type="EMBL" id="KNC47773.1"/>
    </source>
</evidence>
<dbReference type="EMBL" id="GL349448">
    <property type="protein sequence ID" value="KNC47773.1"/>
    <property type="molecule type" value="Genomic_DNA"/>
</dbReference>
<feature type="transmembrane region" description="Helical" evidence="5">
    <location>
        <begin position="214"/>
        <end position="233"/>
    </location>
</feature>
<dbReference type="Proteomes" id="UP000054408">
    <property type="component" value="Unassembled WGS sequence"/>
</dbReference>
<dbReference type="InterPro" id="IPR000848">
    <property type="entry name" value="GPCR_cAMP"/>
</dbReference>
<dbReference type="GO" id="GO:0007189">
    <property type="term" value="P:adenylate cyclase-activating G protein-coupled receptor signaling pathway"/>
    <property type="evidence" value="ECO:0007669"/>
    <property type="project" value="TreeGrafter"/>
</dbReference>
<evidence type="ECO:0000256" key="2">
    <source>
        <dbReference type="ARBA" id="ARBA00022692"/>
    </source>
</evidence>
<keyword evidence="3 5" id="KW-1133">Transmembrane helix</keyword>
<name>A0A0L0D904_THETB</name>
<feature type="transmembrane region" description="Helical" evidence="5">
    <location>
        <begin position="23"/>
        <end position="48"/>
    </location>
</feature>
<feature type="transmembrane region" description="Helical" evidence="5">
    <location>
        <begin position="134"/>
        <end position="154"/>
    </location>
</feature>
<accession>A0A0L0D904</accession>
<dbReference type="GO" id="GO:0004930">
    <property type="term" value="F:G protein-coupled receptor activity"/>
    <property type="evidence" value="ECO:0007669"/>
    <property type="project" value="InterPro"/>
</dbReference>
<evidence type="ECO:0000313" key="8">
    <source>
        <dbReference type="Proteomes" id="UP000054408"/>
    </source>
</evidence>
<dbReference type="OMA" id="ARTWHEG"/>
<keyword evidence="4 5" id="KW-0472">Membrane</keyword>
<organism evidence="7 8">
    <name type="scientific">Thecamonas trahens ATCC 50062</name>
    <dbReference type="NCBI Taxonomy" id="461836"/>
    <lineage>
        <taxon>Eukaryota</taxon>
        <taxon>Apusozoa</taxon>
        <taxon>Apusomonadida</taxon>
        <taxon>Apusomonadidae</taxon>
        <taxon>Thecamonas</taxon>
    </lineage>
</organism>
<dbReference type="GO" id="GO:0007166">
    <property type="term" value="P:cell surface receptor signaling pathway"/>
    <property type="evidence" value="ECO:0007669"/>
    <property type="project" value="InterPro"/>
</dbReference>
<feature type="transmembrane region" description="Helical" evidence="5">
    <location>
        <begin position="174"/>
        <end position="194"/>
    </location>
</feature>
<dbReference type="SUPFAM" id="SSF81321">
    <property type="entry name" value="Family A G protein-coupled receptor-like"/>
    <property type="match status" value="1"/>
</dbReference>
<dbReference type="Gene3D" id="1.20.1070.10">
    <property type="entry name" value="Rhodopsin 7-helix transmembrane proteins"/>
    <property type="match status" value="1"/>
</dbReference>
<dbReference type="InterPro" id="IPR022343">
    <property type="entry name" value="GCR1-cAMP_receptor"/>
</dbReference>
<sequence length="354" mass="38566">MSGVQHGVGEADAKPGWSDNQAFAVRAATLSAGSITLIASLAEILVFLSKRKLRTGGGPLVLLFWLAVSDAFTGAATLAGGIFPPNTSGTWCTIQAFTLQTSNLAAVGWTLAVVHNLYVVVCRMDLDYARFFKYYHMLIWLLVLILGFLPLRIYGPAGVWCWIGSRHVAYRLLFYVPLVSSFPIMLGVLVRGRYVLRARKDSLTPLLASRRRKLYWRVFVLSLIFVFSWTAAITNRTLEHFGHSYFVAALLEAAMDPLQGFLNAWVFFRIPKVRNELGGCCGMEMTNYTRLPSAASSVNGSSTTLPLSPGVYSKLRSPIADYGSVSGKKGAGTGDYSSAWSSAGGHVYLGRGAP</sequence>
<protein>
    <recommendedName>
        <fullName evidence="6">G-protein coupled receptors family 2 profile 2 domain-containing protein</fullName>
    </recommendedName>
</protein>
<dbReference type="OrthoDB" id="100006at2759"/>
<keyword evidence="8" id="KW-1185">Reference proteome</keyword>
<keyword evidence="2 5" id="KW-0812">Transmembrane</keyword>
<gene>
    <name evidence="7" type="ORF">AMSG_04000</name>
</gene>
<dbReference type="GO" id="GO:0005886">
    <property type="term" value="C:plasma membrane"/>
    <property type="evidence" value="ECO:0007669"/>
    <property type="project" value="TreeGrafter"/>
</dbReference>
<dbReference type="GO" id="GO:0030552">
    <property type="term" value="F:cAMP binding"/>
    <property type="evidence" value="ECO:0007669"/>
    <property type="project" value="InterPro"/>
</dbReference>
<feature type="transmembrane region" description="Helical" evidence="5">
    <location>
        <begin position="103"/>
        <end position="122"/>
    </location>
</feature>
<comment type="subcellular location">
    <subcellularLocation>
        <location evidence="1">Membrane</location>
        <topology evidence="1">Multi-pass membrane protein</topology>
    </subcellularLocation>
</comment>
<dbReference type="Pfam" id="PF05462">
    <property type="entry name" value="Dicty_CAR"/>
    <property type="match status" value="1"/>
</dbReference>
<dbReference type="InterPro" id="IPR017981">
    <property type="entry name" value="GPCR_2-like_7TM"/>
</dbReference>
<dbReference type="PANTHER" id="PTHR23112">
    <property type="entry name" value="G PROTEIN-COUPLED RECEPTOR 157-RELATED"/>
    <property type="match status" value="1"/>
</dbReference>
<proteinExistence type="predicted"/>
<dbReference type="PROSITE" id="PS50261">
    <property type="entry name" value="G_PROTEIN_RECEP_F2_4"/>
    <property type="match status" value="1"/>
</dbReference>
<evidence type="ECO:0000256" key="1">
    <source>
        <dbReference type="ARBA" id="ARBA00004141"/>
    </source>
</evidence>
<evidence type="ECO:0000259" key="6">
    <source>
        <dbReference type="PROSITE" id="PS50261"/>
    </source>
</evidence>
<dbReference type="PANTHER" id="PTHR23112:SF0">
    <property type="entry name" value="TRANSMEMBRANE PROTEIN 116"/>
    <property type="match status" value="1"/>
</dbReference>